<comment type="function">
    <text evidence="1 17">Catalyzes the conversion of epoxyqueuosine (oQ) to queuosine (Q), which is a hypermodified base found in the wobble positions of tRNA(Asp), tRNA(Asn), tRNA(His) and tRNA(Tyr).</text>
</comment>
<keyword evidence="10 17" id="KW-0560">Oxidoreductase</keyword>
<dbReference type="GO" id="GO:0046872">
    <property type="term" value="F:metal ion binding"/>
    <property type="evidence" value="ECO:0007669"/>
    <property type="project" value="UniProtKB-KW"/>
</dbReference>
<comment type="similarity">
    <text evidence="3 17">Belongs to the QueH family.</text>
</comment>
<feature type="binding site" evidence="17">
    <location>
        <position position="11"/>
    </location>
    <ligand>
        <name>[4Fe-4S] cluster</name>
        <dbReference type="ChEBI" id="CHEBI:49883"/>
    </ligand>
</feature>
<dbReference type="EC" id="1.17.99.6" evidence="4 17"/>
<evidence type="ECO:0000313" key="18">
    <source>
        <dbReference type="EMBL" id="OGY93967.1"/>
    </source>
</evidence>
<gene>
    <name evidence="17" type="primary">queH</name>
    <name evidence="18" type="ORF">A2406_03635</name>
</gene>
<dbReference type="PANTHER" id="PTHR36701:SF1">
    <property type="entry name" value="EPOXYQUEUOSINE REDUCTASE QUEH"/>
    <property type="match status" value="1"/>
</dbReference>
<evidence type="ECO:0000256" key="7">
    <source>
        <dbReference type="ARBA" id="ARBA00022694"/>
    </source>
</evidence>
<feature type="binding site" evidence="17">
    <location>
        <position position="10"/>
    </location>
    <ligand>
        <name>[4Fe-4S] cluster</name>
        <dbReference type="ChEBI" id="CHEBI:49883"/>
    </ligand>
</feature>
<keyword evidence="11 17" id="KW-0408">Iron</keyword>
<evidence type="ECO:0000256" key="13">
    <source>
        <dbReference type="ARBA" id="ARBA00023157"/>
    </source>
</evidence>
<comment type="pathway">
    <text evidence="2 17">tRNA modification; tRNA-queuosine biosynthesis.</text>
</comment>
<evidence type="ECO:0000256" key="9">
    <source>
        <dbReference type="ARBA" id="ARBA00022785"/>
    </source>
</evidence>
<evidence type="ECO:0000256" key="11">
    <source>
        <dbReference type="ARBA" id="ARBA00023004"/>
    </source>
</evidence>
<evidence type="ECO:0000256" key="10">
    <source>
        <dbReference type="ARBA" id="ARBA00023002"/>
    </source>
</evidence>
<dbReference type="InterPro" id="IPR003828">
    <property type="entry name" value="QueH"/>
</dbReference>
<evidence type="ECO:0000256" key="2">
    <source>
        <dbReference type="ARBA" id="ARBA00004691"/>
    </source>
</evidence>
<dbReference type="GO" id="GO:0051539">
    <property type="term" value="F:4 iron, 4 sulfur cluster binding"/>
    <property type="evidence" value="ECO:0007669"/>
    <property type="project" value="UniProtKB-UniRule"/>
</dbReference>
<feature type="binding site" evidence="17">
    <location>
        <position position="88"/>
    </location>
    <ligand>
        <name>[4Fe-4S] cluster</name>
        <dbReference type="ChEBI" id="CHEBI:49883"/>
    </ligand>
</feature>
<feature type="binding site" evidence="17">
    <location>
        <position position="91"/>
    </location>
    <ligand>
        <name>[4Fe-4S] cluster</name>
        <dbReference type="ChEBI" id="CHEBI:49883"/>
    </ligand>
</feature>
<protein>
    <recommendedName>
        <fullName evidence="5 17">Epoxyqueuosine reductase QueH</fullName>
        <ecNumber evidence="4 17">1.17.99.6</ecNumber>
    </recommendedName>
    <alternativeName>
        <fullName evidence="15 17">Queuosine biosynthesis protein QueH</fullName>
    </alternativeName>
</protein>
<dbReference type="GO" id="GO:0052693">
    <property type="term" value="F:epoxyqueuosine reductase activity"/>
    <property type="evidence" value="ECO:0007669"/>
    <property type="project" value="UniProtKB-UniRule"/>
</dbReference>
<keyword evidence="13 17" id="KW-1015">Disulfide bond</keyword>
<accession>A0A1G2C0K9</accession>
<dbReference type="UniPathway" id="UPA00392"/>
<evidence type="ECO:0000256" key="14">
    <source>
        <dbReference type="ARBA" id="ARBA00023284"/>
    </source>
</evidence>
<dbReference type="HAMAP" id="MF_02089">
    <property type="entry name" value="QueH"/>
    <property type="match status" value="1"/>
</dbReference>
<evidence type="ECO:0000256" key="12">
    <source>
        <dbReference type="ARBA" id="ARBA00023014"/>
    </source>
</evidence>
<evidence type="ECO:0000256" key="4">
    <source>
        <dbReference type="ARBA" id="ARBA00012622"/>
    </source>
</evidence>
<dbReference type="Proteomes" id="UP000177626">
    <property type="component" value="Unassembled WGS sequence"/>
</dbReference>
<evidence type="ECO:0000256" key="17">
    <source>
        <dbReference type="HAMAP-Rule" id="MF_02089"/>
    </source>
</evidence>
<keyword evidence="6 17" id="KW-0004">4Fe-4S</keyword>
<name>A0A1G2C0K9_9BACT</name>
<evidence type="ECO:0000256" key="5">
    <source>
        <dbReference type="ARBA" id="ARBA00016895"/>
    </source>
</evidence>
<dbReference type="GO" id="GO:0008616">
    <property type="term" value="P:tRNA queuosine(34) biosynthetic process"/>
    <property type="evidence" value="ECO:0007669"/>
    <property type="project" value="UniProtKB-UniRule"/>
</dbReference>
<proteinExistence type="inferred from homology"/>
<keyword evidence="8 17" id="KW-0479">Metal-binding</keyword>
<feature type="disulfide bond" description="Redox-active" evidence="17">
    <location>
        <begin position="170"/>
        <end position="172"/>
    </location>
</feature>
<comment type="caution">
    <text evidence="18">The sequence shown here is derived from an EMBL/GenBank/DDBJ whole genome shotgun (WGS) entry which is preliminary data.</text>
</comment>
<dbReference type="SUPFAM" id="SSF52402">
    <property type="entry name" value="Adenine nucleotide alpha hydrolases-like"/>
    <property type="match status" value="1"/>
</dbReference>
<evidence type="ECO:0000256" key="16">
    <source>
        <dbReference type="ARBA" id="ARBA00047415"/>
    </source>
</evidence>
<evidence type="ECO:0000313" key="19">
    <source>
        <dbReference type="Proteomes" id="UP000177626"/>
    </source>
</evidence>
<dbReference type="Pfam" id="PF02677">
    <property type="entry name" value="QueH"/>
    <property type="match status" value="1"/>
</dbReference>
<keyword evidence="9 17" id="KW-0671">Queuosine biosynthesis</keyword>
<evidence type="ECO:0000256" key="3">
    <source>
        <dbReference type="ARBA" id="ARBA00008207"/>
    </source>
</evidence>
<keyword evidence="12 17" id="KW-0411">Iron-sulfur</keyword>
<reference evidence="18 19" key="1">
    <citation type="journal article" date="2016" name="Nat. Commun.">
        <title>Thousands of microbial genomes shed light on interconnected biogeochemical processes in an aquifer system.</title>
        <authorList>
            <person name="Anantharaman K."/>
            <person name="Brown C.T."/>
            <person name="Hug L.A."/>
            <person name="Sharon I."/>
            <person name="Castelle C.J."/>
            <person name="Probst A.J."/>
            <person name="Thomas B.C."/>
            <person name="Singh A."/>
            <person name="Wilkins M.J."/>
            <person name="Karaoz U."/>
            <person name="Brodie E.L."/>
            <person name="Williams K.H."/>
            <person name="Hubbard S.S."/>
            <person name="Banfield J.F."/>
        </authorList>
    </citation>
    <scope>NUCLEOTIDE SEQUENCE [LARGE SCALE GENOMIC DNA]</scope>
</reference>
<sequence>MKPRLLLHACCASCSIYVLDQLAKDYELSIFFYDPNIHPRMEYLKRRDELKNYAQKIGVSFSEGEYDTDNWFLKTKGLENEPERGKRCEVCFDIRLSKTAQKAQEEKYEFWTTAMSISPHKDVDQINMVGRRLADFYGVRFLVADFKKDNGFKIAAQLSKDEGFYRQDYCGCIYSKIAKVRRKINIV</sequence>
<dbReference type="PANTHER" id="PTHR36701">
    <property type="entry name" value="EPOXYQUEUOSINE REDUCTASE QUEH"/>
    <property type="match status" value="1"/>
</dbReference>
<evidence type="ECO:0000256" key="1">
    <source>
        <dbReference type="ARBA" id="ARBA00002268"/>
    </source>
</evidence>
<keyword evidence="14 17" id="KW-0676">Redox-active center</keyword>
<evidence type="ECO:0000256" key="15">
    <source>
        <dbReference type="ARBA" id="ARBA00031446"/>
    </source>
</evidence>
<evidence type="ECO:0000256" key="6">
    <source>
        <dbReference type="ARBA" id="ARBA00022485"/>
    </source>
</evidence>
<keyword evidence="7 17" id="KW-0819">tRNA processing</keyword>
<dbReference type="AlphaFoldDB" id="A0A1G2C0K9"/>
<organism evidence="18 19">
    <name type="scientific">Candidatus Komeilibacteria bacterium RIFOXYC1_FULL_37_11</name>
    <dbReference type="NCBI Taxonomy" id="1798555"/>
    <lineage>
        <taxon>Bacteria</taxon>
        <taxon>Candidatus Komeiliibacteriota</taxon>
    </lineage>
</organism>
<evidence type="ECO:0000256" key="8">
    <source>
        <dbReference type="ARBA" id="ARBA00022723"/>
    </source>
</evidence>
<dbReference type="EMBL" id="MHKQ01000014">
    <property type="protein sequence ID" value="OGY93967.1"/>
    <property type="molecule type" value="Genomic_DNA"/>
</dbReference>
<comment type="catalytic activity">
    <reaction evidence="16 17">
        <text>epoxyqueuosine(34) in tRNA + AH2 = queuosine(34) in tRNA + A + H2O</text>
        <dbReference type="Rhea" id="RHEA:32159"/>
        <dbReference type="Rhea" id="RHEA-COMP:18571"/>
        <dbReference type="Rhea" id="RHEA-COMP:18582"/>
        <dbReference type="ChEBI" id="CHEBI:13193"/>
        <dbReference type="ChEBI" id="CHEBI:15377"/>
        <dbReference type="ChEBI" id="CHEBI:17499"/>
        <dbReference type="ChEBI" id="CHEBI:194431"/>
        <dbReference type="ChEBI" id="CHEBI:194443"/>
        <dbReference type="EC" id="1.17.99.6"/>
    </reaction>
</comment>